<evidence type="ECO:0000256" key="3">
    <source>
        <dbReference type="ARBA" id="ARBA00022723"/>
    </source>
</evidence>
<dbReference type="Pfam" id="PF00884">
    <property type="entry name" value="Sulfatase"/>
    <property type="match status" value="1"/>
</dbReference>
<dbReference type="Gene3D" id="3.40.720.10">
    <property type="entry name" value="Alkaline Phosphatase, subunit A"/>
    <property type="match status" value="1"/>
</dbReference>
<dbReference type="GO" id="GO:0004065">
    <property type="term" value="F:arylsulfatase activity"/>
    <property type="evidence" value="ECO:0007669"/>
    <property type="project" value="TreeGrafter"/>
</dbReference>
<dbReference type="InterPro" id="IPR000917">
    <property type="entry name" value="Sulfatase_N"/>
</dbReference>
<evidence type="ECO:0000256" key="7">
    <source>
        <dbReference type="SAM" id="MobiDB-lite"/>
    </source>
</evidence>
<evidence type="ECO:0000256" key="6">
    <source>
        <dbReference type="ARBA" id="ARBA00022837"/>
    </source>
</evidence>
<keyword evidence="6" id="KW-0106">Calcium</keyword>
<evidence type="ECO:0000313" key="10">
    <source>
        <dbReference type="EMBL" id="NWK56945.1"/>
    </source>
</evidence>
<feature type="compositionally biased region" description="Basic and acidic residues" evidence="7">
    <location>
        <begin position="463"/>
        <end position="473"/>
    </location>
</feature>
<reference evidence="10 11" key="1">
    <citation type="submission" date="2020-07" db="EMBL/GenBank/DDBJ databases">
        <title>Roseicoccus Jingziensis gen. nov., sp. nov., isolated from coastal seawater.</title>
        <authorList>
            <person name="Feng X."/>
        </authorList>
    </citation>
    <scope>NUCLEOTIDE SEQUENCE [LARGE SCALE GENOMIC DNA]</scope>
    <source>
        <strain evidence="10 11">N1E253</strain>
    </source>
</reference>
<gene>
    <name evidence="10" type="ORF">HW115_15085</name>
</gene>
<comment type="cofactor">
    <cofactor evidence="1">
        <name>Ca(2+)</name>
        <dbReference type="ChEBI" id="CHEBI:29108"/>
    </cofactor>
</comment>
<feature type="signal peptide" evidence="8">
    <location>
        <begin position="1"/>
        <end position="23"/>
    </location>
</feature>
<dbReference type="EMBL" id="JACBAZ010000007">
    <property type="protein sequence ID" value="NWK56945.1"/>
    <property type="molecule type" value="Genomic_DNA"/>
</dbReference>
<protein>
    <submittedName>
        <fullName evidence="10">Sulfatase</fullName>
    </submittedName>
</protein>
<dbReference type="PANTHER" id="PTHR42693">
    <property type="entry name" value="ARYLSULFATASE FAMILY MEMBER"/>
    <property type="match status" value="1"/>
</dbReference>
<accession>A0A851GP94</accession>
<organism evidence="10 11">
    <name type="scientific">Oceaniferula marina</name>
    <dbReference type="NCBI Taxonomy" id="2748318"/>
    <lineage>
        <taxon>Bacteria</taxon>
        <taxon>Pseudomonadati</taxon>
        <taxon>Verrucomicrobiota</taxon>
        <taxon>Verrucomicrobiia</taxon>
        <taxon>Verrucomicrobiales</taxon>
        <taxon>Verrucomicrobiaceae</taxon>
        <taxon>Oceaniferula</taxon>
    </lineage>
</organism>
<dbReference type="SUPFAM" id="SSF53649">
    <property type="entry name" value="Alkaline phosphatase-like"/>
    <property type="match status" value="1"/>
</dbReference>
<feature type="domain" description="Sulfatase N-terminal" evidence="9">
    <location>
        <begin position="28"/>
        <end position="334"/>
    </location>
</feature>
<dbReference type="PANTHER" id="PTHR42693:SF42">
    <property type="entry name" value="ARYLSULFATASE G"/>
    <property type="match status" value="1"/>
</dbReference>
<evidence type="ECO:0000256" key="2">
    <source>
        <dbReference type="ARBA" id="ARBA00008779"/>
    </source>
</evidence>
<dbReference type="GO" id="GO:0046872">
    <property type="term" value="F:metal ion binding"/>
    <property type="evidence" value="ECO:0007669"/>
    <property type="project" value="UniProtKB-KW"/>
</dbReference>
<keyword evidence="3" id="KW-0479">Metal-binding</keyword>
<evidence type="ECO:0000256" key="4">
    <source>
        <dbReference type="ARBA" id="ARBA00022729"/>
    </source>
</evidence>
<comment type="similarity">
    <text evidence="2">Belongs to the sulfatase family.</text>
</comment>
<feature type="compositionally biased region" description="Basic residues" evidence="7">
    <location>
        <begin position="474"/>
        <end position="483"/>
    </location>
</feature>
<dbReference type="InterPro" id="IPR050738">
    <property type="entry name" value="Sulfatase"/>
</dbReference>
<feature type="chain" id="PRO_5032792370" evidence="8">
    <location>
        <begin position="24"/>
        <end position="483"/>
    </location>
</feature>
<evidence type="ECO:0000259" key="9">
    <source>
        <dbReference type="Pfam" id="PF00884"/>
    </source>
</evidence>
<dbReference type="Gene3D" id="3.30.1120.10">
    <property type="match status" value="1"/>
</dbReference>
<dbReference type="AlphaFoldDB" id="A0A851GP94"/>
<name>A0A851GP94_9BACT</name>
<keyword evidence="4 8" id="KW-0732">Signal</keyword>
<proteinExistence type="inferred from homology"/>
<evidence type="ECO:0000256" key="5">
    <source>
        <dbReference type="ARBA" id="ARBA00022801"/>
    </source>
</evidence>
<dbReference type="CDD" id="cd16144">
    <property type="entry name" value="ARS_like"/>
    <property type="match status" value="1"/>
</dbReference>
<evidence type="ECO:0000256" key="1">
    <source>
        <dbReference type="ARBA" id="ARBA00001913"/>
    </source>
</evidence>
<comment type="caution">
    <text evidence="10">The sequence shown here is derived from an EMBL/GenBank/DDBJ whole genome shotgun (WGS) entry which is preliminary data.</text>
</comment>
<dbReference type="InterPro" id="IPR017850">
    <property type="entry name" value="Alkaline_phosphatase_core_sf"/>
</dbReference>
<evidence type="ECO:0000313" key="11">
    <source>
        <dbReference type="Proteomes" id="UP000557872"/>
    </source>
</evidence>
<keyword evidence="5" id="KW-0378">Hydrolase</keyword>
<sequence>MKTLHIILICLCLLNPSTSLTLGATEKPNLLVILIDDMGWRDVGFAGNKLIDTPHIDRLANAGTVFTQAYSSAPNCAPTRACLITGQYPPRHQVFTVVDDRHKPGSAHHRLIAVTSQSELATESVTIAEVLKEGGYATAMIGMWNLGRGRRGPCTPTGQGFDVSKQAKELGFEKDAYHDGSGRYLADAFAEEAVQFIRHNKSKPWFLYFAPHSVHAPFDPPPALLAKYQKKALSNRDFDAAHAASVEALDVAIGRILTSLKQLNLEKNTLVVFTSDNGGTRQYVAPLRGGKGTVYEGGIRVPMVVRGPGVKAGVSSDTPVLSMDIYPTLAGIAQVKLPKIHVVDGEDLSPVLSGEGDLKRDSVYWHFPSYVGRNGPASVIRRGDFKLIEHFESKSIELYNLVKDPSEARDLSKDQKKVADDLLARLHAWQKQTKAPRPTTANPAFDPNAERPRGRNQRGKGKGQGERQKQGQDRKKKANNNTN</sequence>
<evidence type="ECO:0000256" key="8">
    <source>
        <dbReference type="SAM" id="SignalP"/>
    </source>
</evidence>
<keyword evidence="11" id="KW-1185">Reference proteome</keyword>
<dbReference type="RefSeq" id="WP_178933781.1">
    <property type="nucleotide sequence ID" value="NZ_JACBAZ010000007.1"/>
</dbReference>
<feature type="region of interest" description="Disordered" evidence="7">
    <location>
        <begin position="429"/>
        <end position="483"/>
    </location>
</feature>
<dbReference type="Proteomes" id="UP000557872">
    <property type="component" value="Unassembled WGS sequence"/>
</dbReference>